<keyword evidence="6" id="KW-1185">Reference proteome</keyword>
<proteinExistence type="predicted"/>
<keyword evidence="2" id="KW-0238">DNA-binding</keyword>
<comment type="caution">
    <text evidence="5">The sequence shown here is derived from an EMBL/GenBank/DDBJ whole genome shotgun (WGS) entry which is preliminary data.</text>
</comment>
<dbReference type="InterPro" id="IPR002577">
    <property type="entry name" value="HTH_HxlR"/>
</dbReference>
<dbReference type="SUPFAM" id="SSF46785">
    <property type="entry name" value="Winged helix' DNA-binding domain"/>
    <property type="match status" value="1"/>
</dbReference>
<dbReference type="Pfam" id="PF01638">
    <property type="entry name" value="HxlR"/>
    <property type="match status" value="1"/>
</dbReference>
<dbReference type="PROSITE" id="PS51118">
    <property type="entry name" value="HTH_HXLR"/>
    <property type="match status" value="1"/>
</dbReference>
<evidence type="ECO:0000256" key="3">
    <source>
        <dbReference type="ARBA" id="ARBA00023163"/>
    </source>
</evidence>
<protein>
    <submittedName>
        <fullName evidence="5">Helix-turn-helix domain-containing protein</fullName>
    </submittedName>
</protein>
<reference evidence="6" key="1">
    <citation type="journal article" date="2019" name="Int. J. Syst. Evol. Microbiol.">
        <title>The Global Catalogue of Microorganisms (GCM) 10K type strain sequencing project: providing services to taxonomists for standard genome sequencing and annotation.</title>
        <authorList>
            <consortium name="The Broad Institute Genomics Platform"/>
            <consortium name="The Broad Institute Genome Sequencing Center for Infectious Disease"/>
            <person name="Wu L."/>
            <person name="Ma J."/>
        </authorList>
    </citation>
    <scope>NUCLEOTIDE SEQUENCE [LARGE SCALE GENOMIC DNA]</scope>
    <source>
        <strain evidence="6">CECT 8482</strain>
    </source>
</reference>
<dbReference type="RefSeq" id="WP_377682811.1">
    <property type="nucleotide sequence ID" value="NZ_JBHMDZ010000001.1"/>
</dbReference>
<dbReference type="PANTHER" id="PTHR33204">
    <property type="entry name" value="TRANSCRIPTIONAL REGULATOR, MARR FAMILY"/>
    <property type="match status" value="1"/>
</dbReference>
<accession>A0ABT8D7M7</accession>
<dbReference type="Gene3D" id="1.10.10.10">
    <property type="entry name" value="Winged helix-like DNA-binding domain superfamily/Winged helix DNA-binding domain"/>
    <property type="match status" value="1"/>
</dbReference>
<dbReference type="Proteomes" id="UP001243846">
    <property type="component" value="Unassembled WGS sequence"/>
</dbReference>
<evidence type="ECO:0000256" key="1">
    <source>
        <dbReference type="ARBA" id="ARBA00023015"/>
    </source>
</evidence>
<keyword evidence="1" id="KW-0805">Transcription regulation</keyword>
<name>A0ABT8D7M7_9RHOB</name>
<dbReference type="EMBL" id="JAUFRC010000001">
    <property type="protein sequence ID" value="MDN3712500.1"/>
    <property type="molecule type" value="Genomic_DNA"/>
</dbReference>
<sequence length="122" mass="13360">MELEPEEHDLCKKAFVLAIRDALNVVSGKWKLAIVCTLLSGPKGFADIERLLATISPRMLARDLRELEINGAITRTGSGSRGNGAKYMLTPSGAKLEQVVFMLAEWGQDHRRLSAEALQPLG</sequence>
<organism evidence="5 6">
    <name type="scientific">Paracoccus cavernae</name>
    <dbReference type="NCBI Taxonomy" id="1571207"/>
    <lineage>
        <taxon>Bacteria</taxon>
        <taxon>Pseudomonadati</taxon>
        <taxon>Pseudomonadota</taxon>
        <taxon>Alphaproteobacteria</taxon>
        <taxon>Rhodobacterales</taxon>
        <taxon>Paracoccaceae</taxon>
        <taxon>Paracoccus</taxon>
    </lineage>
</organism>
<evidence type="ECO:0000313" key="6">
    <source>
        <dbReference type="Proteomes" id="UP001243846"/>
    </source>
</evidence>
<dbReference type="InterPro" id="IPR036390">
    <property type="entry name" value="WH_DNA-bd_sf"/>
</dbReference>
<gene>
    <name evidence="5" type="ORF">QWZ10_13430</name>
</gene>
<dbReference type="InterPro" id="IPR036388">
    <property type="entry name" value="WH-like_DNA-bd_sf"/>
</dbReference>
<evidence type="ECO:0000259" key="4">
    <source>
        <dbReference type="PROSITE" id="PS51118"/>
    </source>
</evidence>
<evidence type="ECO:0000313" key="5">
    <source>
        <dbReference type="EMBL" id="MDN3712500.1"/>
    </source>
</evidence>
<feature type="domain" description="HTH hxlR-type" evidence="4">
    <location>
        <begin position="11"/>
        <end position="115"/>
    </location>
</feature>
<evidence type="ECO:0000256" key="2">
    <source>
        <dbReference type="ARBA" id="ARBA00023125"/>
    </source>
</evidence>
<keyword evidence="3" id="KW-0804">Transcription</keyword>